<accession>A0A5M3T484</accession>
<evidence type="ECO:0000313" key="5">
    <source>
        <dbReference type="EMBL" id="GCE94553.1"/>
    </source>
</evidence>
<dbReference type="InterPro" id="IPR003829">
    <property type="entry name" value="Pirin_N_dom"/>
</dbReference>
<reference evidence="5 6" key="1">
    <citation type="journal article" date="2019" name="J Genomics">
        <title>The Draft Genome of a Hydrogen-producing Cyanobacterium, Arthrospira platensis NIES-46.</title>
        <authorList>
            <person name="Suzuki S."/>
            <person name="Yamaguchi H."/>
            <person name="Kawachi M."/>
        </authorList>
    </citation>
    <scope>NUCLEOTIDE SEQUENCE [LARGE SCALE GENOMIC DNA]</scope>
    <source>
        <strain evidence="5 6">NIES-46</strain>
    </source>
</reference>
<dbReference type="Proteomes" id="UP000326169">
    <property type="component" value="Unassembled WGS sequence"/>
</dbReference>
<gene>
    <name evidence="5" type="ORF">NIES46_26110</name>
</gene>
<dbReference type="CDD" id="cd02910">
    <property type="entry name" value="cupin_Yhhw_N"/>
    <property type="match status" value="1"/>
</dbReference>
<comment type="similarity">
    <text evidence="1 2">Belongs to the pirin family.</text>
</comment>
<proteinExistence type="inferred from homology"/>
<evidence type="ECO:0000259" key="4">
    <source>
        <dbReference type="Pfam" id="PF17954"/>
    </source>
</evidence>
<dbReference type="SUPFAM" id="SSF51182">
    <property type="entry name" value="RmlC-like cupins"/>
    <property type="match status" value="1"/>
</dbReference>
<evidence type="ECO:0000313" key="6">
    <source>
        <dbReference type="Proteomes" id="UP000326169"/>
    </source>
</evidence>
<sequence length="245" mass="27254">MIQIRHSGDRGQVQLDWLDSRHTFSFGQYYDPNHINFATLRVINEDHIQPRGGFKTHSHQDMEIITYVLSGTLEHKDSLGNGSVIQPGEVQRMTAGTGIYHSEFNGSENQPVHLLQIWIIPNEKGLPPSYEQKAFSEAEQWGKLQLLGSPDGRKGSVTIHQDVELYGAKLTTEEHHIDYTIKPGRVAWIQIARGSVILGDRPLDQGDGVAITPPADEPYIIQLTGTSDPAEILLFDLALPSVSTN</sequence>
<dbReference type="RefSeq" id="WP_014273983.1">
    <property type="nucleotide sequence ID" value="NZ_BIMW01000101.1"/>
</dbReference>
<name>A0A5M3T484_LIMPL</name>
<comment type="caution">
    <text evidence="5">The sequence shown here is derived from an EMBL/GenBank/DDBJ whole genome shotgun (WGS) entry which is preliminary data.</text>
</comment>
<dbReference type="InterPro" id="IPR011051">
    <property type="entry name" value="RmlC_Cupin_sf"/>
</dbReference>
<dbReference type="InterPro" id="IPR012093">
    <property type="entry name" value="Pirin"/>
</dbReference>
<dbReference type="PANTHER" id="PTHR43212:SF3">
    <property type="entry name" value="QUERCETIN 2,3-DIOXYGENASE"/>
    <property type="match status" value="1"/>
</dbReference>
<dbReference type="Pfam" id="PF02678">
    <property type="entry name" value="Pirin"/>
    <property type="match status" value="1"/>
</dbReference>
<evidence type="ECO:0000256" key="2">
    <source>
        <dbReference type="RuleBase" id="RU003457"/>
    </source>
</evidence>
<evidence type="ECO:0000259" key="3">
    <source>
        <dbReference type="Pfam" id="PF02678"/>
    </source>
</evidence>
<dbReference type="Pfam" id="PF17954">
    <property type="entry name" value="Pirin_C_2"/>
    <property type="match status" value="1"/>
</dbReference>
<dbReference type="GeneID" id="301683448"/>
<evidence type="ECO:0008006" key="7">
    <source>
        <dbReference type="Google" id="ProtNLM"/>
    </source>
</evidence>
<dbReference type="PANTHER" id="PTHR43212">
    <property type="entry name" value="QUERCETIN 2,3-DIOXYGENASE"/>
    <property type="match status" value="1"/>
</dbReference>
<dbReference type="Gene3D" id="2.60.120.10">
    <property type="entry name" value="Jelly Rolls"/>
    <property type="match status" value="2"/>
</dbReference>
<feature type="domain" description="Pirin N-terminal" evidence="3">
    <location>
        <begin position="12"/>
        <end position="119"/>
    </location>
</feature>
<organism evidence="5 6">
    <name type="scientific">Limnospira platensis NIES-46</name>
    <dbReference type="NCBI Taxonomy" id="1236695"/>
    <lineage>
        <taxon>Bacteria</taxon>
        <taxon>Bacillati</taxon>
        <taxon>Cyanobacteriota</taxon>
        <taxon>Cyanophyceae</taxon>
        <taxon>Oscillatoriophycideae</taxon>
        <taxon>Oscillatoriales</taxon>
        <taxon>Sirenicapillariaceae</taxon>
        <taxon>Limnospira</taxon>
    </lineage>
</organism>
<dbReference type="InterPro" id="IPR041602">
    <property type="entry name" value="Quercetinase_C"/>
</dbReference>
<feature type="domain" description="Quercetin 2,3-dioxygenase C-terminal cupin" evidence="4">
    <location>
        <begin position="146"/>
        <end position="237"/>
    </location>
</feature>
<keyword evidence="6" id="KW-1185">Reference proteome</keyword>
<dbReference type="PIRSF" id="PIRSF006232">
    <property type="entry name" value="Pirin"/>
    <property type="match status" value="1"/>
</dbReference>
<protein>
    <recommendedName>
        <fullName evidence="7">Pirin domain-containing protein</fullName>
    </recommendedName>
</protein>
<evidence type="ECO:0000256" key="1">
    <source>
        <dbReference type="ARBA" id="ARBA00008416"/>
    </source>
</evidence>
<dbReference type="InterPro" id="IPR014710">
    <property type="entry name" value="RmlC-like_jellyroll"/>
</dbReference>
<dbReference type="EMBL" id="BIMW01000101">
    <property type="protein sequence ID" value="GCE94553.1"/>
    <property type="molecule type" value="Genomic_DNA"/>
</dbReference>